<comment type="caution">
    <text evidence="1">The sequence shown here is derived from an EMBL/GenBank/DDBJ whole genome shotgun (WGS) entry which is preliminary data.</text>
</comment>
<dbReference type="AlphaFoldDB" id="X0VF37"/>
<name>X0VF37_9ZZZZ</name>
<proteinExistence type="predicted"/>
<evidence type="ECO:0000313" key="1">
    <source>
        <dbReference type="EMBL" id="GAF99155.1"/>
    </source>
</evidence>
<gene>
    <name evidence="1" type="ORF">S01H1_20279</name>
</gene>
<dbReference type="EMBL" id="BARS01011071">
    <property type="protein sequence ID" value="GAF99155.1"/>
    <property type="molecule type" value="Genomic_DNA"/>
</dbReference>
<organism evidence="1">
    <name type="scientific">marine sediment metagenome</name>
    <dbReference type="NCBI Taxonomy" id="412755"/>
    <lineage>
        <taxon>unclassified sequences</taxon>
        <taxon>metagenomes</taxon>
        <taxon>ecological metagenomes</taxon>
    </lineage>
</organism>
<protein>
    <submittedName>
        <fullName evidence="1">Uncharacterized protein</fullName>
    </submittedName>
</protein>
<sequence length="83" mass="9543">MADNLISIGVYPISKNHVVAMQGSNLGYGNFNLPAIFFKSSCDDKLKIINQNKIDFVLSRFKVNCEFLNEVYNKEDYVYKVKK</sequence>
<reference evidence="1" key="1">
    <citation type="journal article" date="2014" name="Front. Microbiol.">
        <title>High frequency of phylogenetically diverse reductive dehalogenase-homologous genes in deep subseafloor sedimentary metagenomes.</title>
        <authorList>
            <person name="Kawai M."/>
            <person name="Futagami T."/>
            <person name="Toyoda A."/>
            <person name="Takaki Y."/>
            <person name="Nishi S."/>
            <person name="Hori S."/>
            <person name="Arai W."/>
            <person name="Tsubouchi T."/>
            <person name="Morono Y."/>
            <person name="Uchiyama I."/>
            <person name="Ito T."/>
            <person name="Fujiyama A."/>
            <person name="Inagaki F."/>
            <person name="Takami H."/>
        </authorList>
    </citation>
    <scope>NUCLEOTIDE SEQUENCE</scope>
    <source>
        <strain evidence="1">Expedition CK06-06</strain>
    </source>
</reference>
<accession>X0VF37</accession>